<dbReference type="AlphaFoldDB" id="A0A8T0NR62"/>
<sequence>MPRIPVAERPRLTLEDYIVFFTTRSGKGLSLHHLNEIIYMHAFTKLHRVPKPAMVDALGSVELLRPRRSTVPLNATAPPPGAASAAAAALSAGEATRDIDDIGWRECPVGSLLSVRAGLRSPAAAAAETPVPISAIAPGSTERISPPSLLSASAPLPPALPAAARKKRSRTGTGKAAIRTRRRRVVELLTLPSVEMATAGLATPPPPQALPTGPSAGEQAPAST</sequence>
<feature type="region of interest" description="Disordered" evidence="1">
    <location>
        <begin position="197"/>
        <end position="224"/>
    </location>
</feature>
<feature type="region of interest" description="Disordered" evidence="1">
    <location>
        <begin position="144"/>
        <end position="179"/>
    </location>
</feature>
<evidence type="ECO:0000256" key="1">
    <source>
        <dbReference type="SAM" id="MobiDB-lite"/>
    </source>
</evidence>
<dbReference type="PANTHER" id="PTHR35096:SF8">
    <property type="entry name" value="OS03G0308600 PROTEIN"/>
    <property type="match status" value="1"/>
</dbReference>
<dbReference type="Pfam" id="PF25042">
    <property type="entry name" value="DUF7787"/>
    <property type="match status" value="1"/>
</dbReference>
<evidence type="ECO:0000313" key="3">
    <source>
        <dbReference type="EMBL" id="KAG2552441.1"/>
    </source>
</evidence>
<proteinExistence type="predicted"/>
<gene>
    <name evidence="3" type="ORF">PVAP13_9KG463700</name>
</gene>
<comment type="caution">
    <text evidence="3">The sequence shown here is derived from an EMBL/GenBank/DDBJ whole genome shotgun (WGS) entry which is preliminary data.</text>
</comment>
<organism evidence="3 4">
    <name type="scientific">Panicum virgatum</name>
    <name type="common">Blackwell switchgrass</name>
    <dbReference type="NCBI Taxonomy" id="38727"/>
    <lineage>
        <taxon>Eukaryota</taxon>
        <taxon>Viridiplantae</taxon>
        <taxon>Streptophyta</taxon>
        <taxon>Embryophyta</taxon>
        <taxon>Tracheophyta</taxon>
        <taxon>Spermatophyta</taxon>
        <taxon>Magnoliopsida</taxon>
        <taxon>Liliopsida</taxon>
        <taxon>Poales</taxon>
        <taxon>Poaceae</taxon>
        <taxon>PACMAD clade</taxon>
        <taxon>Panicoideae</taxon>
        <taxon>Panicodae</taxon>
        <taxon>Paniceae</taxon>
        <taxon>Panicinae</taxon>
        <taxon>Panicum</taxon>
        <taxon>Panicum sect. Hiantes</taxon>
    </lineage>
</organism>
<evidence type="ECO:0000313" key="4">
    <source>
        <dbReference type="Proteomes" id="UP000823388"/>
    </source>
</evidence>
<dbReference type="EMBL" id="CM029053">
    <property type="protein sequence ID" value="KAG2552441.1"/>
    <property type="molecule type" value="Genomic_DNA"/>
</dbReference>
<evidence type="ECO:0000259" key="2">
    <source>
        <dbReference type="Pfam" id="PF25042"/>
    </source>
</evidence>
<feature type="domain" description="DUF7787" evidence="2">
    <location>
        <begin position="9"/>
        <end position="64"/>
    </location>
</feature>
<protein>
    <recommendedName>
        <fullName evidence="2">DUF7787 domain-containing protein</fullName>
    </recommendedName>
</protein>
<feature type="compositionally biased region" description="Low complexity" evidence="1">
    <location>
        <begin position="145"/>
        <end position="154"/>
    </location>
</feature>
<dbReference type="InterPro" id="IPR056689">
    <property type="entry name" value="DUF7787"/>
</dbReference>
<dbReference type="PANTHER" id="PTHR35096">
    <property type="entry name" value="BNAA08G28570D PROTEIN"/>
    <property type="match status" value="1"/>
</dbReference>
<keyword evidence="4" id="KW-1185">Reference proteome</keyword>
<dbReference type="Proteomes" id="UP000823388">
    <property type="component" value="Chromosome 9K"/>
</dbReference>
<name>A0A8T0NR62_PANVG</name>
<reference evidence="3 4" key="1">
    <citation type="submission" date="2020-05" db="EMBL/GenBank/DDBJ databases">
        <title>WGS assembly of Panicum virgatum.</title>
        <authorList>
            <person name="Lovell J.T."/>
            <person name="Jenkins J."/>
            <person name="Shu S."/>
            <person name="Juenger T.E."/>
            <person name="Schmutz J."/>
        </authorList>
    </citation>
    <scope>NUCLEOTIDE SEQUENCE [LARGE SCALE GENOMIC DNA]</scope>
    <source>
        <strain evidence="4">cv. AP13</strain>
    </source>
</reference>
<accession>A0A8T0NR62</accession>